<dbReference type="Gene3D" id="3.40.50.1700">
    <property type="entry name" value="Glycoside hydrolase family 3 C-terminal domain"/>
    <property type="match status" value="1"/>
</dbReference>
<evidence type="ECO:0000256" key="6">
    <source>
        <dbReference type="ARBA" id="ARBA00023295"/>
    </source>
</evidence>
<evidence type="ECO:0000256" key="5">
    <source>
        <dbReference type="ARBA" id="ARBA00023180"/>
    </source>
</evidence>
<dbReference type="InterPro" id="IPR002772">
    <property type="entry name" value="Glyco_hydro_3_C"/>
</dbReference>
<comment type="subcellular location">
    <subcellularLocation>
        <location evidence="1">Secreted</location>
    </subcellularLocation>
</comment>
<evidence type="ECO:0000259" key="9">
    <source>
        <dbReference type="Pfam" id="PF01915"/>
    </source>
</evidence>
<dbReference type="AlphaFoldDB" id="A0AAV8FZH9"/>
<reference evidence="10" key="1">
    <citation type="submission" date="2022-08" db="EMBL/GenBank/DDBJ databases">
        <authorList>
            <person name="Marques A."/>
        </authorList>
    </citation>
    <scope>NUCLEOTIDE SEQUENCE</scope>
    <source>
        <strain evidence="10">RhyPub2mFocal</strain>
        <tissue evidence="10">Leaves</tissue>
    </source>
</reference>
<dbReference type="GO" id="GO:0031222">
    <property type="term" value="P:arabinan catabolic process"/>
    <property type="evidence" value="ECO:0007669"/>
    <property type="project" value="TreeGrafter"/>
</dbReference>
<keyword evidence="2" id="KW-0964">Secreted</keyword>
<accession>A0AAV8FZH9</accession>
<dbReference type="GO" id="GO:0048046">
    <property type="term" value="C:apoplast"/>
    <property type="evidence" value="ECO:0007669"/>
    <property type="project" value="TreeGrafter"/>
</dbReference>
<keyword evidence="11" id="KW-1185">Reference proteome</keyword>
<dbReference type="SUPFAM" id="SSF51445">
    <property type="entry name" value="(Trans)glycosidases"/>
    <property type="match status" value="1"/>
</dbReference>
<evidence type="ECO:0000313" key="10">
    <source>
        <dbReference type="EMBL" id="KAJ4798652.1"/>
    </source>
</evidence>
<dbReference type="Gene3D" id="3.20.20.300">
    <property type="entry name" value="Glycoside hydrolase, family 3, N-terminal domain"/>
    <property type="match status" value="1"/>
</dbReference>
<feature type="chain" id="PRO_5043832495" evidence="7">
    <location>
        <begin position="28"/>
        <end position="812"/>
    </location>
</feature>
<dbReference type="InterPro" id="IPR001764">
    <property type="entry name" value="Glyco_hydro_3_N"/>
</dbReference>
<dbReference type="InterPro" id="IPR036881">
    <property type="entry name" value="Glyco_hydro_3_C_sf"/>
</dbReference>
<dbReference type="InterPro" id="IPR036962">
    <property type="entry name" value="Glyco_hydro_3_N_sf"/>
</dbReference>
<proteinExistence type="predicted"/>
<evidence type="ECO:0000256" key="3">
    <source>
        <dbReference type="ARBA" id="ARBA00022729"/>
    </source>
</evidence>
<keyword evidence="6" id="KW-0326">Glycosidase</keyword>
<evidence type="ECO:0000256" key="1">
    <source>
        <dbReference type="ARBA" id="ARBA00004613"/>
    </source>
</evidence>
<dbReference type="Pfam" id="PF00933">
    <property type="entry name" value="Glyco_hydro_3"/>
    <property type="match status" value="1"/>
</dbReference>
<dbReference type="GO" id="GO:0009044">
    <property type="term" value="F:xylan 1,4-beta-xylosidase activity"/>
    <property type="evidence" value="ECO:0007669"/>
    <property type="project" value="InterPro"/>
</dbReference>
<dbReference type="FunFam" id="3.40.50.1700:FF:000001">
    <property type="entry name" value="probable beta-D-xylosidase 2"/>
    <property type="match status" value="1"/>
</dbReference>
<dbReference type="InterPro" id="IPR044993">
    <property type="entry name" value="BXL"/>
</dbReference>
<organism evidence="10 11">
    <name type="scientific">Rhynchospora pubera</name>
    <dbReference type="NCBI Taxonomy" id="906938"/>
    <lineage>
        <taxon>Eukaryota</taxon>
        <taxon>Viridiplantae</taxon>
        <taxon>Streptophyta</taxon>
        <taxon>Embryophyta</taxon>
        <taxon>Tracheophyta</taxon>
        <taxon>Spermatophyta</taxon>
        <taxon>Magnoliopsida</taxon>
        <taxon>Liliopsida</taxon>
        <taxon>Poales</taxon>
        <taxon>Cyperaceae</taxon>
        <taxon>Cyperoideae</taxon>
        <taxon>Rhynchosporeae</taxon>
        <taxon>Rhynchospora</taxon>
    </lineage>
</organism>
<dbReference type="InterPro" id="IPR013783">
    <property type="entry name" value="Ig-like_fold"/>
</dbReference>
<sequence>MTTRLLLSLVFFKFSLICFLSSSYVYAEIPVFACDTDSNKTLASFSFCDTTLSFTERVADLVKRLTLEEKITHIIDQTPALPRLGIPSYNWWSEALHGVSSVGHGTKFSPLVPSATSFPMPILTAASFNTTLFESIGEAISTEARAMYNVGKAGLTFWSPTMNLLRDPRWGRTLETPGEDPYLIGKYASGYVRGLQQLDDKDRLKVAACCKHYTAYDVDNWKGVERYKFNAIVTKQDMEDTFQPAFKSCVTEGNVASVMCSYNQVNGTPTCADKNLLSGVLRDQWKLNGYIVSDCDSVDVIFNAQRYTKTPEEAAAVTINAGLDLDCGVFLANHTLKAIQTGLVKEVEIDRAVTQNFIVLMRLGFFDGDPRKQRYGSLGPKDVCTPAHEELAREAARQGIVLLKNDNKFLPLSTKTIKSVAVIGPQANVTHDMIGNYEGIPCSYITPLQGLSEHVNTIYAKGCASVLCPPENLHLDDAKNAAAQADITILIVGANRSVEEESRDRISLLLPGQQATLVSEVANASKGPVVLVIMSAGGFDISFAKSNEKISSILWIGYPGQHGGAALGDIIFGSYNPSGRLPITWYPESFSENILMTDMRMRPDPSTGYPGRTYRFYTGTPIYPFGYGLSYTTFKYSRLKAPRLVNIPTGTACLFKHCETISATGSYCNDLSFQVRVRVQNTGTRPGAKSVLLYFTPPHVHNAPRKQLISFEKVYLEPWEAKHVVFKPCLLQSLCACGTCAKLNQEVNKNSTAQHDHLFPKLIAFRFTPKTIFIPKFSTIFNQKSSSRSVLSQEPLLFKKIQTFNVVPGGVM</sequence>
<evidence type="ECO:0000259" key="8">
    <source>
        <dbReference type="Pfam" id="PF00933"/>
    </source>
</evidence>
<feature type="signal peptide" evidence="7">
    <location>
        <begin position="1"/>
        <end position="27"/>
    </location>
</feature>
<protein>
    <submittedName>
        <fullName evidence="10">Beta-xylosidase 1</fullName>
    </submittedName>
</protein>
<dbReference type="Gene3D" id="2.60.40.10">
    <property type="entry name" value="Immunoglobulins"/>
    <property type="match status" value="1"/>
</dbReference>
<dbReference type="PANTHER" id="PTHR42721:SF14">
    <property type="entry name" value="BETA-D-XYLOSIDASE 4-RELATED"/>
    <property type="match status" value="1"/>
</dbReference>
<dbReference type="PRINTS" id="PR00133">
    <property type="entry name" value="GLHYDRLASE3"/>
</dbReference>
<evidence type="ECO:0000256" key="2">
    <source>
        <dbReference type="ARBA" id="ARBA00022525"/>
    </source>
</evidence>
<dbReference type="Proteomes" id="UP001140206">
    <property type="component" value="Chromosome 2"/>
</dbReference>
<evidence type="ECO:0000256" key="4">
    <source>
        <dbReference type="ARBA" id="ARBA00022801"/>
    </source>
</evidence>
<comment type="caution">
    <text evidence="10">The sequence shown here is derived from an EMBL/GenBank/DDBJ whole genome shotgun (WGS) entry which is preliminary data.</text>
</comment>
<feature type="domain" description="Glycoside hydrolase family 3 N-terminal" evidence="8">
    <location>
        <begin position="113"/>
        <end position="354"/>
    </location>
</feature>
<name>A0AAV8FZH9_9POAL</name>
<gene>
    <name evidence="10" type="ORF">LUZ62_049898</name>
</gene>
<dbReference type="PANTHER" id="PTHR42721">
    <property type="entry name" value="SUGAR HYDROLASE-RELATED"/>
    <property type="match status" value="1"/>
</dbReference>
<evidence type="ECO:0000313" key="11">
    <source>
        <dbReference type="Proteomes" id="UP001140206"/>
    </source>
</evidence>
<dbReference type="GO" id="GO:0045493">
    <property type="term" value="P:xylan catabolic process"/>
    <property type="evidence" value="ECO:0007669"/>
    <property type="project" value="InterPro"/>
</dbReference>
<dbReference type="InterPro" id="IPR017853">
    <property type="entry name" value="GH"/>
</dbReference>
<dbReference type="Pfam" id="PF01915">
    <property type="entry name" value="Glyco_hydro_3_C"/>
    <property type="match status" value="1"/>
</dbReference>
<keyword evidence="3 7" id="KW-0732">Signal</keyword>
<dbReference type="GO" id="GO:0046556">
    <property type="term" value="F:alpha-L-arabinofuranosidase activity"/>
    <property type="evidence" value="ECO:0007669"/>
    <property type="project" value="TreeGrafter"/>
</dbReference>
<dbReference type="SUPFAM" id="SSF52279">
    <property type="entry name" value="Beta-D-glucan exohydrolase, C-terminal domain"/>
    <property type="match status" value="1"/>
</dbReference>
<dbReference type="FunFam" id="3.20.20.300:FF:000004">
    <property type="entry name" value="probable beta-D-xylosidase 7"/>
    <property type="match status" value="1"/>
</dbReference>
<evidence type="ECO:0000256" key="7">
    <source>
        <dbReference type="SAM" id="SignalP"/>
    </source>
</evidence>
<feature type="domain" description="Glycoside hydrolase family 3 C-terminal" evidence="9">
    <location>
        <begin position="400"/>
        <end position="631"/>
    </location>
</feature>
<dbReference type="EMBL" id="JAMFTS010000002">
    <property type="protein sequence ID" value="KAJ4798652.1"/>
    <property type="molecule type" value="Genomic_DNA"/>
</dbReference>
<keyword evidence="5" id="KW-0325">Glycoprotein</keyword>
<keyword evidence="4" id="KW-0378">Hydrolase</keyword>